<dbReference type="GeneID" id="56039794"/>
<dbReference type="OrthoDB" id="346033at2157"/>
<gene>
    <name evidence="8" type="ORF">HUG12_20005</name>
</gene>
<dbReference type="PROSITE" id="PS51379">
    <property type="entry name" value="4FE4S_FER_2"/>
    <property type="match status" value="1"/>
</dbReference>
<dbReference type="InterPro" id="IPR017896">
    <property type="entry name" value="4Fe4S_Fe-S-bd"/>
</dbReference>
<name>A0A7D5QD58_9EURY</name>
<evidence type="ECO:0000256" key="1">
    <source>
        <dbReference type="ARBA" id="ARBA00001974"/>
    </source>
</evidence>
<dbReference type="AlphaFoldDB" id="A0A7D5QD58"/>
<dbReference type="PANTHER" id="PTHR42784:SF1">
    <property type="entry name" value="PYRANOSE 2-OXIDASE"/>
    <property type="match status" value="1"/>
</dbReference>
<dbReference type="InterPro" id="IPR006076">
    <property type="entry name" value="FAD-dep_OxRdtase"/>
</dbReference>
<dbReference type="Pfam" id="PF00732">
    <property type="entry name" value="GMC_oxred_N"/>
    <property type="match status" value="1"/>
</dbReference>
<dbReference type="RefSeq" id="WP_179270462.1">
    <property type="nucleotide sequence ID" value="NZ_CP058579.1"/>
</dbReference>
<dbReference type="GO" id="GO:0016614">
    <property type="term" value="F:oxidoreductase activity, acting on CH-OH group of donors"/>
    <property type="evidence" value="ECO:0007669"/>
    <property type="project" value="InterPro"/>
</dbReference>
<dbReference type="InterPro" id="IPR007867">
    <property type="entry name" value="GMC_OxRtase_C"/>
</dbReference>
<dbReference type="SUPFAM" id="SSF54373">
    <property type="entry name" value="FAD-linked reductases, C-terminal domain"/>
    <property type="match status" value="1"/>
</dbReference>
<keyword evidence="5" id="KW-0560">Oxidoreductase</keyword>
<dbReference type="Pfam" id="PF01266">
    <property type="entry name" value="DAO"/>
    <property type="match status" value="1"/>
</dbReference>
<evidence type="ECO:0000256" key="4">
    <source>
        <dbReference type="ARBA" id="ARBA00022827"/>
    </source>
</evidence>
<feature type="compositionally biased region" description="Basic and acidic residues" evidence="6">
    <location>
        <begin position="1"/>
        <end position="22"/>
    </location>
</feature>
<dbReference type="SUPFAM" id="SSF51905">
    <property type="entry name" value="FAD/NAD(P)-binding domain"/>
    <property type="match status" value="1"/>
</dbReference>
<evidence type="ECO:0000259" key="7">
    <source>
        <dbReference type="PROSITE" id="PS51379"/>
    </source>
</evidence>
<accession>A0A7D5QD58</accession>
<dbReference type="Pfam" id="PF05199">
    <property type="entry name" value="GMC_oxred_C"/>
    <property type="match status" value="1"/>
</dbReference>
<dbReference type="EMBL" id="CP058579">
    <property type="protein sequence ID" value="QLG63878.1"/>
    <property type="molecule type" value="Genomic_DNA"/>
</dbReference>
<keyword evidence="3" id="KW-0285">Flavoprotein</keyword>
<keyword evidence="9" id="KW-1185">Reference proteome</keyword>
<sequence>MNGTDGGREGDGDAVADVDRSPRSAADVCVVGAGPAGALVAARLAERGHDVVVLEAGPRFDPDDRLDRMERSIRPAGDGGSVWGTGGPRDAYTSAGERFYPLNATRVKGVGGSTLHWQGMVMRLHEADFERRTRDGVGEDWPISYGDLRPYYAEAEAELGVAGASDDPFGPPREEPHPMPAFPPSHSDSLFAEACERVGVTTHSAGNARNSERRDGRSACVGYGTCQPVCPSGAKYTAERHVARAEAAGARVLDRVPVQRLEHDEAGERVTVARYATPDGEEHEQAARAFVLAAGGVESPRLLLLSDSETYPDGLANGSGAVGRYFMEHLFAGMGGTLDRPTRQNHVGFVTTESHQFYDDPGAGAEGTDGAVPAADGDLGPIKLELLNYAGPSPVEMALSAETWGDELLDRLRDGYGNHVAMGALVGQLPRAENRIELDPSTTDDHGNPVPEVNWRLDDRTRRTLQRANEIQRAVLEALGVEIEWSVGPEDTGPAAHHMGTTRMGTDPATSVVDPELRTHDLSNLWIPSSGAFVTGGAMNPTLTIAALALRAVDSMDEQLRRS</sequence>
<feature type="domain" description="4Fe-4S ferredoxin-type" evidence="7">
    <location>
        <begin position="210"/>
        <end position="240"/>
    </location>
</feature>
<keyword evidence="4" id="KW-0274">FAD</keyword>
<evidence type="ECO:0000256" key="6">
    <source>
        <dbReference type="SAM" id="MobiDB-lite"/>
    </source>
</evidence>
<dbReference type="Gene3D" id="3.50.50.60">
    <property type="entry name" value="FAD/NAD(P)-binding domain"/>
    <property type="match status" value="2"/>
</dbReference>
<dbReference type="InterPro" id="IPR051473">
    <property type="entry name" value="P2Ox-like"/>
</dbReference>
<feature type="region of interest" description="Disordered" evidence="6">
    <location>
        <begin position="1"/>
        <end position="24"/>
    </location>
</feature>
<evidence type="ECO:0000256" key="2">
    <source>
        <dbReference type="ARBA" id="ARBA00010790"/>
    </source>
</evidence>
<proteinExistence type="inferred from homology"/>
<protein>
    <submittedName>
        <fullName evidence="8">GMC family oxidoreductase</fullName>
    </submittedName>
</protein>
<dbReference type="KEGG" id="halu:HUG12_20005"/>
<evidence type="ECO:0000313" key="8">
    <source>
        <dbReference type="EMBL" id="QLG63878.1"/>
    </source>
</evidence>
<dbReference type="Proteomes" id="UP000509626">
    <property type="component" value="Chromosome"/>
</dbReference>
<dbReference type="PANTHER" id="PTHR42784">
    <property type="entry name" value="PYRANOSE 2-OXIDASE"/>
    <property type="match status" value="1"/>
</dbReference>
<evidence type="ECO:0000313" key="9">
    <source>
        <dbReference type="Proteomes" id="UP000509626"/>
    </source>
</evidence>
<dbReference type="GO" id="GO:0050660">
    <property type="term" value="F:flavin adenine dinucleotide binding"/>
    <property type="evidence" value="ECO:0007669"/>
    <property type="project" value="InterPro"/>
</dbReference>
<organism evidence="8 9">
    <name type="scientific">Halorarum salinum</name>
    <dbReference type="NCBI Taxonomy" id="2743089"/>
    <lineage>
        <taxon>Archaea</taxon>
        <taxon>Methanobacteriati</taxon>
        <taxon>Methanobacteriota</taxon>
        <taxon>Stenosarchaea group</taxon>
        <taxon>Halobacteria</taxon>
        <taxon>Halobacteriales</taxon>
        <taxon>Haloferacaceae</taxon>
        <taxon>Halorarum</taxon>
    </lineage>
</organism>
<dbReference type="InterPro" id="IPR036188">
    <property type="entry name" value="FAD/NAD-bd_sf"/>
</dbReference>
<dbReference type="InterPro" id="IPR022357">
    <property type="entry name" value="MIP_CS"/>
</dbReference>
<dbReference type="PROSITE" id="PS00221">
    <property type="entry name" value="MIP"/>
    <property type="match status" value="1"/>
</dbReference>
<dbReference type="InterPro" id="IPR000172">
    <property type="entry name" value="GMC_OxRdtase_N"/>
</dbReference>
<comment type="similarity">
    <text evidence="2">Belongs to the GMC oxidoreductase family.</text>
</comment>
<evidence type="ECO:0000256" key="3">
    <source>
        <dbReference type="ARBA" id="ARBA00022630"/>
    </source>
</evidence>
<comment type="cofactor">
    <cofactor evidence="1">
        <name>FAD</name>
        <dbReference type="ChEBI" id="CHEBI:57692"/>
    </cofactor>
</comment>
<reference evidence="8 9" key="1">
    <citation type="submission" date="2020-06" db="EMBL/GenBank/DDBJ databases">
        <title>NJ-3-1, isolated from saline soil.</title>
        <authorList>
            <person name="Cui H.L."/>
            <person name="Shi X."/>
        </authorList>
    </citation>
    <scope>NUCLEOTIDE SEQUENCE [LARGE SCALE GENOMIC DNA]</scope>
    <source>
        <strain evidence="8 9">NJ-3-1</strain>
    </source>
</reference>
<evidence type="ECO:0000256" key="5">
    <source>
        <dbReference type="ARBA" id="ARBA00023002"/>
    </source>
</evidence>